<keyword evidence="5" id="KW-0694">RNA-binding</keyword>
<name>A0A1G2BGK1_9BACT</name>
<dbReference type="GO" id="GO:0015934">
    <property type="term" value="C:large ribosomal subunit"/>
    <property type="evidence" value="ECO:0007669"/>
    <property type="project" value="InterPro"/>
</dbReference>
<dbReference type="GO" id="GO:0070180">
    <property type="term" value="F:large ribosomal subunit rRNA binding"/>
    <property type="evidence" value="ECO:0007669"/>
    <property type="project" value="UniProtKB-UniRule"/>
</dbReference>
<dbReference type="NCBIfam" id="NF000955">
    <property type="entry name" value="PRK00099.1-1"/>
    <property type="match status" value="1"/>
</dbReference>
<keyword evidence="2 5" id="KW-0689">Ribosomal protein</keyword>
<comment type="caution">
    <text evidence="7">The sequence shown here is derived from an EMBL/GenBank/DDBJ whole genome shotgun (WGS) entry which is preliminary data.</text>
</comment>
<dbReference type="GO" id="GO:0006412">
    <property type="term" value="P:translation"/>
    <property type="evidence" value="ECO:0007669"/>
    <property type="project" value="UniProtKB-UniRule"/>
</dbReference>
<reference evidence="7 8" key="1">
    <citation type="journal article" date="2016" name="Nat. Commun.">
        <title>Thousands of microbial genomes shed light on interconnected biogeochemical processes in an aquifer system.</title>
        <authorList>
            <person name="Anantharaman K."/>
            <person name="Brown C.T."/>
            <person name="Hug L.A."/>
            <person name="Sharon I."/>
            <person name="Castelle C.J."/>
            <person name="Probst A.J."/>
            <person name="Thomas B.C."/>
            <person name="Singh A."/>
            <person name="Wilkins M.J."/>
            <person name="Karaoz U."/>
            <person name="Brodie E.L."/>
            <person name="Williams K.H."/>
            <person name="Hubbard S.S."/>
            <person name="Banfield J.F."/>
        </authorList>
    </citation>
    <scope>NUCLEOTIDE SEQUENCE [LARGE SCALE GENOMIC DNA]</scope>
</reference>
<dbReference type="SUPFAM" id="SSF160369">
    <property type="entry name" value="Ribosomal protein L10-like"/>
    <property type="match status" value="1"/>
</dbReference>
<comment type="similarity">
    <text evidence="1 5">Belongs to the universal ribosomal protein uL10 family.</text>
</comment>
<evidence type="ECO:0000256" key="4">
    <source>
        <dbReference type="ARBA" id="ARBA00035202"/>
    </source>
</evidence>
<gene>
    <name evidence="5" type="primary">rplJ</name>
    <name evidence="7" type="ORF">A2319_03575</name>
</gene>
<dbReference type="CDD" id="cd05797">
    <property type="entry name" value="Ribosomal_L10"/>
    <property type="match status" value="1"/>
</dbReference>
<evidence type="ECO:0000256" key="2">
    <source>
        <dbReference type="ARBA" id="ARBA00022980"/>
    </source>
</evidence>
<evidence type="ECO:0000256" key="6">
    <source>
        <dbReference type="SAM" id="Coils"/>
    </source>
</evidence>
<evidence type="ECO:0000256" key="3">
    <source>
        <dbReference type="ARBA" id="ARBA00023274"/>
    </source>
</evidence>
<dbReference type="PROSITE" id="PS01109">
    <property type="entry name" value="RIBOSOMAL_L10"/>
    <property type="match status" value="1"/>
</dbReference>
<sequence>MAKTRQQKEETFKDLNDKLAQSKGVVFARYMGLTVSEIQELRKNLRQEKNEMVVAKKTILARMLNNAKYDQKVIKSMDSGVAIIFGYQDEVSPAKILAEFAKKHEAVGFYAGILDGEQIDKEKVMALSQLPSRQELLAKMVGSIKAPITGLVNVLGGNLRGLVNVLNQIKEQKA</sequence>
<evidence type="ECO:0000256" key="1">
    <source>
        <dbReference type="ARBA" id="ARBA00008889"/>
    </source>
</evidence>
<keyword evidence="3 5" id="KW-0687">Ribonucleoprotein</keyword>
<protein>
    <recommendedName>
        <fullName evidence="4 5">Large ribosomal subunit protein uL10</fullName>
    </recommendedName>
</protein>
<dbReference type="InterPro" id="IPR043141">
    <property type="entry name" value="Ribosomal_uL10-like_sf"/>
</dbReference>
<feature type="coiled-coil region" evidence="6">
    <location>
        <begin position="31"/>
        <end position="58"/>
    </location>
</feature>
<dbReference type="InterPro" id="IPR047865">
    <property type="entry name" value="Ribosomal_uL10_bac_type"/>
</dbReference>
<comment type="function">
    <text evidence="5">Forms part of the ribosomal stalk, playing a central role in the interaction of the ribosome with GTP-bound translation factors.</text>
</comment>
<keyword evidence="6" id="KW-0175">Coiled coil</keyword>
<dbReference type="InterPro" id="IPR022973">
    <property type="entry name" value="Ribosomal_uL10_bac"/>
</dbReference>
<keyword evidence="5" id="KW-0699">rRNA-binding</keyword>
<dbReference type="GO" id="GO:0003735">
    <property type="term" value="F:structural constituent of ribosome"/>
    <property type="evidence" value="ECO:0007669"/>
    <property type="project" value="InterPro"/>
</dbReference>
<dbReference type="Pfam" id="PF00466">
    <property type="entry name" value="Ribosomal_L10"/>
    <property type="match status" value="1"/>
</dbReference>
<dbReference type="HAMAP" id="MF_00362">
    <property type="entry name" value="Ribosomal_uL10"/>
    <property type="match status" value="1"/>
</dbReference>
<evidence type="ECO:0000256" key="5">
    <source>
        <dbReference type="HAMAP-Rule" id="MF_00362"/>
    </source>
</evidence>
<dbReference type="InterPro" id="IPR002363">
    <property type="entry name" value="Ribosomal_uL10_CS_bac"/>
</dbReference>
<proteinExistence type="inferred from homology"/>
<evidence type="ECO:0000313" key="8">
    <source>
        <dbReference type="Proteomes" id="UP000176420"/>
    </source>
</evidence>
<dbReference type="Proteomes" id="UP000176420">
    <property type="component" value="Unassembled WGS sequence"/>
</dbReference>
<accession>A0A1G2BGK1</accession>
<organism evidence="7 8">
    <name type="scientific">Candidatus Kerfeldbacteria bacterium RIFOXYB2_FULL_38_14</name>
    <dbReference type="NCBI Taxonomy" id="1798547"/>
    <lineage>
        <taxon>Bacteria</taxon>
        <taxon>Candidatus Kerfeldiibacteriota</taxon>
    </lineage>
</organism>
<dbReference type="PANTHER" id="PTHR11560">
    <property type="entry name" value="39S RIBOSOMAL PROTEIN L10, MITOCHONDRIAL"/>
    <property type="match status" value="1"/>
</dbReference>
<dbReference type="InterPro" id="IPR001790">
    <property type="entry name" value="Ribosomal_uL10"/>
</dbReference>
<dbReference type="EMBL" id="MHKI01000003">
    <property type="protein sequence ID" value="OGY88311.1"/>
    <property type="molecule type" value="Genomic_DNA"/>
</dbReference>
<comment type="subunit">
    <text evidence="5">Part of the ribosomal stalk of the 50S ribosomal subunit. The N-terminus interacts with L11 and the large rRNA to form the base of the stalk. The C-terminus forms an elongated spine to which L12 dimers bind in a sequential fashion forming a multimeric L10(L12)X complex.</text>
</comment>
<dbReference type="Gene3D" id="6.10.250.290">
    <property type="match status" value="1"/>
</dbReference>
<dbReference type="AlphaFoldDB" id="A0A1G2BGK1"/>
<evidence type="ECO:0000313" key="7">
    <source>
        <dbReference type="EMBL" id="OGY88311.1"/>
    </source>
</evidence>
<dbReference type="Gene3D" id="3.30.70.1730">
    <property type="match status" value="1"/>
</dbReference>